<dbReference type="RefSeq" id="WP_138323918.1">
    <property type="nucleotide sequence ID" value="NZ_VCDI01000001.1"/>
</dbReference>
<dbReference type="AlphaFoldDB" id="A0A5R9J7U0"/>
<dbReference type="Gene3D" id="1.10.579.10">
    <property type="entry name" value="DNA Cyclobutane Dipyrimidine Photolyase, subunit A, domain 3"/>
    <property type="match status" value="1"/>
</dbReference>
<evidence type="ECO:0000313" key="2">
    <source>
        <dbReference type="Proteomes" id="UP000305654"/>
    </source>
</evidence>
<accession>A0A5R9J7U0</accession>
<dbReference type="InterPro" id="IPR014729">
    <property type="entry name" value="Rossmann-like_a/b/a_fold"/>
</dbReference>
<gene>
    <name evidence="1" type="ORF">FE263_00010</name>
</gene>
<dbReference type="PANTHER" id="PTHR38657">
    <property type="entry name" value="SLR1343 PROTEIN"/>
    <property type="match status" value="1"/>
</dbReference>
<sequence length="519" mass="58822">MQTLRMILGDQLTDSIAALDDLDPAHDRVLMAEVRDECTYVRHHKKKIVLVLSAMRHFADRLRARGVTVEYVAFDDAGNTHSLRGEMLRAVRRLKPKRIVVTEAGEWRLMQDMIGWQEAAGLPVEIVGDTRFLCSHGQFRHWAEGRRELRMEFFYREMRRRHGVLMEGDAPAGGRWNFDAENRKRMPRDMQPPLPPQFQPDAITASVIQLVEREFGSHFGTTAHFDLPVTHEQAMLALDHFVSERLASFGDWQDFMRTGDPVLFHALISTSMNCGLLDPLVACRAAEQAWADGGAPLNAVEGFIRQILGWREYVRGIYWLRMPEYGEGNALEARRALPWFYWSAETKMNCMAQAIGDTRKNAYAHHIQRLMITGNFALLAGLDPDQVDEWYMIVYADAYQWVEMPNVRGMALFADGGVMGSKPYAASGAYINRMSDYCAGCAYDVKRATGDGACPFNFLYWDFIARHRQRLEANHRMAMPVRTLSKMDPGRVEAMRSQAADFLSSLNSASPGAVASPSS</sequence>
<protein>
    <submittedName>
        <fullName evidence="1">Cryptochrome/photolyase family protein</fullName>
    </submittedName>
</protein>
<dbReference type="InterPro" id="IPR036134">
    <property type="entry name" value="Crypto/Photolyase_FAD-like_sf"/>
</dbReference>
<keyword evidence="1" id="KW-0456">Lyase</keyword>
<dbReference type="Gene3D" id="1.25.40.80">
    <property type="match status" value="1"/>
</dbReference>
<dbReference type="Gene3D" id="3.40.50.620">
    <property type="entry name" value="HUPs"/>
    <property type="match status" value="1"/>
</dbReference>
<dbReference type="InterPro" id="IPR007357">
    <property type="entry name" value="PhrB-like"/>
</dbReference>
<dbReference type="OrthoDB" id="5288100at2"/>
<dbReference type="EMBL" id="VCDI01000001">
    <property type="protein sequence ID" value="TLU73665.1"/>
    <property type="molecule type" value="Genomic_DNA"/>
</dbReference>
<organism evidence="1 2">
    <name type="scientific">Lichenicoccus roseus</name>
    <dbReference type="NCBI Taxonomy" id="2683649"/>
    <lineage>
        <taxon>Bacteria</taxon>
        <taxon>Pseudomonadati</taxon>
        <taxon>Pseudomonadota</taxon>
        <taxon>Alphaproteobacteria</taxon>
        <taxon>Acetobacterales</taxon>
        <taxon>Acetobacteraceae</taxon>
        <taxon>Lichenicoccus</taxon>
    </lineage>
</organism>
<proteinExistence type="predicted"/>
<dbReference type="GO" id="GO:0016829">
    <property type="term" value="F:lyase activity"/>
    <property type="evidence" value="ECO:0007669"/>
    <property type="project" value="UniProtKB-KW"/>
</dbReference>
<comment type="caution">
    <text evidence="1">The sequence shown here is derived from an EMBL/GenBank/DDBJ whole genome shotgun (WGS) entry which is preliminary data.</text>
</comment>
<dbReference type="PANTHER" id="PTHR38657:SF1">
    <property type="entry name" value="SLR1343 PROTEIN"/>
    <property type="match status" value="1"/>
</dbReference>
<reference evidence="1 2" key="1">
    <citation type="submission" date="2019-05" db="EMBL/GenBank/DDBJ databases">
        <authorList>
            <person name="Pankratov T."/>
            <person name="Grouzdev D."/>
        </authorList>
    </citation>
    <scope>NUCLEOTIDE SEQUENCE [LARGE SCALE GENOMIC DNA]</scope>
    <source>
        <strain evidence="1 2">KEBCLARHB70R</strain>
    </source>
</reference>
<dbReference type="Proteomes" id="UP000305654">
    <property type="component" value="Unassembled WGS sequence"/>
</dbReference>
<dbReference type="InterPro" id="IPR052551">
    <property type="entry name" value="UV-DNA_repair_photolyase"/>
</dbReference>
<name>A0A5R9J7U0_9PROT</name>
<dbReference type="SUPFAM" id="SSF48173">
    <property type="entry name" value="Cryptochrome/photolyase FAD-binding domain"/>
    <property type="match status" value="1"/>
</dbReference>
<dbReference type="Pfam" id="PF04244">
    <property type="entry name" value="DPRP"/>
    <property type="match status" value="1"/>
</dbReference>
<keyword evidence="2" id="KW-1185">Reference proteome</keyword>
<dbReference type="Gene3D" id="1.10.10.1710">
    <property type="entry name" value="Deoxyribodipyrimidine photolyase-related"/>
    <property type="match status" value="1"/>
</dbReference>
<evidence type="ECO:0000313" key="1">
    <source>
        <dbReference type="EMBL" id="TLU73665.1"/>
    </source>
</evidence>